<dbReference type="Pfam" id="PF00106">
    <property type="entry name" value="adh_short"/>
    <property type="match status" value="1"/>
</dbReference>
<feature type="compositionally biased region" description="Pro residues" evidence="1">
    <location>
        <begin position="217"/>
        <end position="236"/>
    </location>
</feature>
<proteinExistence type="predicted"/>
<dbReference type="SUPFAM" id="SSF51735">
    <property type="entry name" value="NAD(P)-binding Rossmann-fold domains"/>
    <property type="match status" value="1"/>
</dbReference>
<organism evidence="2 3">
    <name type="scientific">Verticillium longisporum</name>
    <name type="common">Verticillium dahliae var. longisporum</name>
    <dbReference type="NCBI Taxonomy" id="100787"/>
    <lineage>
        <taxon>Eukaryota</taxon>
        <taxon>Fungi</taxon>
        <taxon>Dikarya</taxon>
        <taxon>Ascomycota</taxon>
        <taxon>Pezizomycotina</taxon>
        <taxon>Sordariomycetes</taxon>
        <taxon>Hypocreomycetidae</taxon>
        <taxon>Glomerellales</taxon>
        <taxon>Plectosphaerellaceae</taxon>
        <taxon>Verticillium</taxon>
    </lineage>
</organism>
<name>A0A0G4NRP6_VERLO</name>
<dbReference type="Gene3D" id="3.40.50.720">
    <property type="entry name" value="NAD(P)-binding Rossmann-like Domain"/>
    <property type="match status" value="1"/>
</dbReference>
<sequence>MTTLLRGAAFITGAASGIGQYTALAFAKHGMTHLALADINGPLLAKANAALQAQHPALEILALDLDVQKPEQVDRGIAETEAIRVARIFWQHRQRFDGTKIFVTGMQHAGTAATALIAALAHNASPTDRSTYLGYLEILACAVSDMSHTYHPAARMDTLLQAVLAQLRPEAEAQQMDPWSGPSIPVRRDSTALADAIAPASKRRRPAGSRRASEFTRPPPPFFAPGPTQPTQPTPPQSSHSFGARHYSNQLDPAMYTLSSTTDTSHPGFSLDFLSGSAIDNDGDETNRPANDYVVVPPQSDAWSLTGVSGGDGGNAIWNAGPAGLSASSVLGGGVAPSMLSHGLYSGSRGETDGLRGAMASVGEKGLDDGKPREAGGMDWMDSEGGLDALSPVSLSGLLNSVTADKTRGTDIESGGPARNHDLDFFSF</sequence>
<dbReference type="Proteomes" id="UP000045706">
    <property type="component" value="Unassembled WGS sequence"/>
</dbReference>
<evidence type="ECO:0000313" key="2">
    <source>
        <dbReference type="EMBL" id="CRK49026.1"/>
    </source>
</evidence>
<evidence type="ECO:0000313" key="3">
    <source>
        <dbReference type="Proteomes" id="UP000045706"/>
    </source>
</evidence>
<evidence type="ECO:0000256" key="1">
    <source>
        <dbReference type="SAM" id="MobiDB-lite"/>
    </source>
</evidence>
<accession>A0A0G4NRP6</accession>
<dbReference type="InterPro" id="IPR036291">
    <property type="entry name" value="NAD(P)-bd_dom_sf"/>
</dbReference>
<reference evidence="3" key="1">
    <citation type="submission" date="2015-05" db="EMBL/GenBank/DDBJ databases">
        <authorList>
            <person name="Fogelqvist Johan"/>
        </authorList>
    </citation>
    <scope>NUCLEOTIDE SEQUENCE [LARGE SCALE GENOMIC DNA]</scope>
</reference>
<dbReference type="InterPro" id="IPR002347">
    <property type="entry name" value="SDR_fam"/>
</dbReference>
<dbReference type="EMBL" id="CVQI01038161">
    <property type="protein sequence ID" value="CRK49026.1"/>
    <property type="molecule type" value="Genomic_DNA"/>
</dbReference>
<protein>
    <submittedName>
        <fullName evidence="2">Uncharacterized protein</fullName>
    </submittedName>
</protein>
<gene>
    <name evidence="2" type="ORF">BN1723_008346</name>
</gene>
<dbReference type="AlphaFoldDB" id="A0A0G4NRP6"/>
<feature type="region of interest" description="Disordered" evidence="1">
    <location>
        <begin position="195"/>
        <end position="245"/>
    </location>
</feature>